<dbReference type="PROSITE" id="PS50893">
    <property type="entry name" value="ABC_TRANSPORTER_2"/>
    <property type="match status" value="2"/>
</dbReference>
<keyword evidence="6 10" id="KW-0067">ATP-binding</keyword>
<organism evidence="10 11">
    <name type="scientific">Terriglobus albidus</name>
    <dbReference type="NCBI Taxonomy" id="1592106"/>
    <lineage>
        <taxon>Bacteria</taxon>
        <taxon>Pseudomonadati</taxon>
        <taxon>Acidobacteriota</taxon>
        <taxon>Terriglobia</taxon>
        <taxon>Terriglobales</taxon>
        <taxon>Acidobacteriaceae</taxon>
        <taxon>Terriglobus</taxon>
    </lineage>
</organism>
<dbReference type="InterPro" id="IPR003593">
    <property type="entry name" value="AAA+_ATPase"/>
</dbReference>
<dbReference type="CDD" id="cd03215">
    <property type="entry name" value="ABC_Carb_Monos_II"/>
    <property type="match status" value="1"/>
</dbReference>
<dbReference type="PANTHER" id="PTHR43790:SF3">
    <property type="entry name" value="D-ALLOSE IMPORT ATP-BINDING PROTEIN ALSA-RELATED"/>
    <property type="match status" value="1"/>
</dbReference>
<dbReference type="GO" id="GO:0005524">
    <property type="term" value="F:ATP binding"/>
    <property type="evidence" value="ECO:0007669"/>
    <property type="project" value="UniProtKB-KW"/>
</dbReference>
<dbReference type="Gene3D" id="3.40.50.300">
    <property type="entry name" value="P-loop containing nucleotide triphosphate hydrolases"/>
    <property type="match status" value="2"/>
</dbReference>
<proteinExistence type="predicted"/>
<keyword evidence="8" id="KW-0472">Membrane</keyword>
<evidence type="ECO:0000259" key="9">
    <source>
        <dbReference type="PROSITE" id="PS50893"/>
    </source>
</evidence>
<keyword evidence="7" id="KW-1278">Translocase</keyword>
<dbReference type="Proteomes" id="UP000321820">
    <property type="component" value="Chromosome"/>
</dbReference>
<evidence type="ECO:0000256" key="5">
    <source>
        <dbReference type="ARBA" id="ARBA00022741"/>
    </source>
</evidence>
<evidence type="ECO:0000313" key="11">
    <source>
        <dbReference type="Proteomes" id="UP000321820"/>
    </source>
</evidence>
<gene>
    <name evidence="10" type="ORF">FTW19_12045</name>
</gene>
<dbReference type="InterPro" id="IPR050107">
    <property type="entry name" value="ABC_carbohydrate_import_ATPase"/>
</dbReference>
<evidence type="ECO:0000256" key="1">
    <source>
        <dbReference type="ARBA" id="ARBA00022448"/>
    </source>
</evidence>
<dbReference type="AlphaFoldDB" id="A0A5B9EEF0"/>
<dbReference type="OrthoDB" id="9766104at2"/>
<feature type="domain" description="ABC transporter" evidence="9">
    <location>
        <begin position="261"/>
        <end position="504"/>
    </location>
</feature>
<evidence type="ECO:0000256" key="6">
    <source>
        <dbReference type="ARBA" id="ARBA00022840"/>
    </source>
</evidence>
<name>A0A5B9EEF0_9BACT</name>
<evidence type="ECO:0000256" key="2">
    <source>
        <dbReference type="ARBA" id="ARBA00022475"/>
    </source>
</evidence>
<dbReference type="PROSITE" id="PS00211">
    <property type="entry name" value="ABC_TRANSPORTER_1"/>
    <property type="match status" value="1"/>
</dbReference>
<evidence type="ECO:0000256" key="4">
    <source>
        <dbReference type="ARBA" id="ARBA00022737"/>
    </source>
</evidence>
<keyword evidence="5" id="KW-0547">Nucleotide-binding</keyword>
<dbReference type="CDD" id="cd03216">
    <property type="entry name" value="ABC_Carb_Monos_I"/>
    <property type="match status" value="1"/>
</dbReference>
<evidence type="ECO:0000256" key="7">
    <source>
        <dbReference type="ARBA" id="ARBA00022967"/>
    </source>
</evidence>
<accession>A0A5B9EEF0</accession>
<dbReference type="PANTHER" id="PTHR43790">
    <property type="entry name" value="CARBOHYDRATE TRANSPORT ATP-BINDING PROTEIN MG119-RELATED"/>
    <property type="match status" value="1"/>
</dbReference>
<dbReference type="SUPFAM" id="SSF52540">
    <property type="entry name" value="P-loop containing nucleoside triphosphate hydrolases"/>
    <property type="match status" value="2"/>
</dbReference>
<evidence type="ECO:0000256" key="3">
    <source>
        <dbReference type="ARBA" id="ARBA00022597"/>
    </source>
</evidence>
<sequence>MQNVSSNSAPPLAIAAKSLTKSYAGVRALRSGSLELLPGEVHALIGENGAGKSTLTKIITGAIHPDSGELEIFGQRITENDPNRSRSLGVAAIYQQPAIFPHLTVAENICMPLEREKSGITVDWRSRKQRASELIQSIGANIDPDRLAGTLSMAEQQVVEIAKAIGAKARILLMDEPTALLSERETEKLFTLVKRLRSEGVAIIYISHRLEEILTLADRITVLRDGETIACCNACDVDRAKLIELMVGRSIESVFPKRSVVPGEVAIEVKGLNNPEAGLHDISFSVRKGEIFGMAGLVGSGRTELARTLFGITPVHTPITLHGRQVTIGSPAEAIAHGLGYLPEDRRQHGVILDMSIASNITLASLNDVAKHGLLDSNREQSVAEGYRTSLRIKAPATDTVAGALSGGNQQKVALARWLAIKPGIMIFDEPTQGVDVGSKSEIHELIVEFAERGMAVILISSELPEVLGMSDRIGVFYNGTIAATLSREEATQQKVMSLAFGHEVQA</sequence>
<dbReference type="Pfam" id="PF00005">
    <property type="entry name" value="ABC_tran"/>
    <property type="match status" value="2"/>
</dbReference>
<dbReference type="RefSeq" id="WP_147647857.1">
    <property type="nucleotide sequence ID" value="NZ_CP042806.1"/>
</dbReference>
<keyword evidence="2" id="KW-1003">Cell membrane</keyword>
<feature type="domain" description="ABC transporter" evidence="9">
    <location>
        <begin position="14"/>
        <end position="250"/>
    </location>
</feature>
<keyword evidence="4" id="KW-0677">Repeat</keyword>
<dbReference type="SMART" id="SM00382">
    <property type="entry name" value="AAA"/>
    <property type="match status" value="2"/>
</dbReference>
<dbReference type="InterPro" id="IPR027417">
    <property type="entry name" value="P-loop_NTPase"/>
</dbReference>
<dbReference type="InterPro" id="IPR003439">
    <property type="entry name" value="ABC_transporter-like_ATP-bd"/>
</dbReference>
<keyword evidence="11" id="KW-1185">Reference proteome</keyword>
<keyword evidence="3" id="KW-0762">Sugar transport</keyword>
<dbReference type="EMBL" id="CP042806">
    <property type="protein sequence ID" value="QEE28667.1"/>
    <property type="molecule type" value="Genomic_DNA"/>
</dbReference>
<evidence type="ECO:0000256" key="8">
    <source>
        <dbReference type="ARBA" id="ARBA00023136"/>
    </source>
</evidence>
<dbReference type="KEGG" id="talb:FTW19_12045"/>
<dbReference type="GO" id="GO:0016887">
    <property type="term" value="F:ATP hydrolysis activity"/>
    <property type="evidence" value="ECO:0007669"/>
    <property type="project" value="InterPro"/>
</dbReference>
<keyword evidence="1" id="KW-0813">Transport</keyword>
<protein>
    <submittedName>
        <fullName evidence="10">Sugar ABC transporter ATP-binding protein</fullName>
    </submittedName>
</protein>
<dbReference type="InterPro" id="IPR017871">
    <property type="entry name" value="ABC_transporter-like_CS"/>
</dbReference>
<reference evidence="10 11" key="1">
    <citation type="submission" date="2019-08" db="EMBL/GenBank/DDBJ databases">
        <title>Complete genome sequence of Terriglobus albidus strain ORNL.</title>
        <authorList>
            <person name="Podar M."/>
        </authorList>
    </citation>
    <scope>NUCLEOTIDE SEQUENCE [LARGE SCALE GENOMIC DNA]</scope>
    <source>
        <strain evidence="10 11">ORNL</strain>
    </source>
</reference>
<evidence type="ECO:0000313" key="10">
    <source>
        <dbReference type="EMBL" id="QEE28667.1"/>
    </source>
</evidence>